<evidence type="ECO:0000259" key="8">
    <source>
        <dbReference type="Pfam" id="PF01643"/>
    </source>
</evidence>
<evidence type="ECO:0000259" key="9">
    <source>
        <dbReference type="Pfam" id="PF20791"/>
    </source>
</evidence>
<dbReference type="GO" id="GO:0000036">
    <property type="term" value="F:acyl carrier activity"/>
    <property type="evidence" value="ECO:0007669"/>
    <property type="project" value="TreeGrafter"/>
</dbReference>
<keyword evidence="6" id="KW-0443">Lipid metabolism</keyword>
<gene>
    <name evidence="10" type="ORF">ERS852429_02203</name>
</gene>
<dbReference type="InterPro" id="IPR045023">
    <property type="entry name" value="FATA/B"/>
</dbReference>
<feature type="domain" description="Acyl-ACP thioesterase-like C-terminal" evidence="9">
    <location>
        <begin position="155"/>
        <end position="241"/>
    </location>
</feature>
<evidence type="ECO:0000256" key="3">
    <source>
        <dbReference type="ARBA" id="ARBA00022801"/>
    </source>
</evidence>
<keyword evidence="4" id="KW-0276">Fatty acid metabolism</keyword>
<evidence type="ECO:0000256" key="5">
    <source>
        <dbReference type="ARBA" id="ARBA00022946"/>
    </source>
</evidence>
<dbReference type="GO" id="GO:0016297">
    <property type="term" value="F:fatty acyl-[ACP] hydrolase activity"/>
    <property type="evidence" value="ECO:0007669"/>
    <property type="project" value="InterPro"/>
</dbReference>
<dbReference type="PANTHER" id="PTHR31727:SF6">
    <property type="entry name" value="OLEOYL-ACYL CARRIER PROTEIN THIOESTERASE 1, CHLOROPLASTIC"/>
    <property type="match status" value="1"/>
</dbReference>
<sequence length="241" mass="27598">MEKVGLFHFVAEPYLMDFRGRVTLPMIGNYLIHAASSHAGERGFGFNDMSERHTAWVLSRLAIEMKEYPTAFDKINLYTWIDEVGRLFTSRCFELADENGKTFGFARSIWAAIDVETRRPTLLDIEALGKYIDERPCPIEKPGKIMPVENKAEGIPYSIKYSDLDINGHFNSVKYIEHLLDLFDIDQFKTREIGRLEIAYQSEGKQGMPLTLHKAESDPDKQDMAICHEGKAICRAAVTWR</sequence>
<dbReference type="InterPro" id="IPR049427">
    <property type="entry name" value="Acyl-ACP_TE_C"/>
</dbReference>
<dbReference type="CDD" id="cd00586">
    <property type="entry name" value="4HBT"/>
    <property type="match status" value="1"/>
</dbReference>
<evidence type="ECO:0000313" key="11">
    <source>
        <dbReference type="Proteomes" id="UP000095591"/>
    </source>
</evidence>
<dbReference type="EMBL" id="CYXP01000004">
    <property type="protein sequence ID" value="CUN15241.1"/>
    <property type="molecule type" value="Genomic_DNA"/>
</dbReference>
<feature type="domain" description="Acyl-ACP thioesterase N-terminal hotdog" evidence="8">
    <location>
        <begin position="14"/>
        <end position="122"/>
    </location>
</feature>
<keyword evidence="7" id="KW-0275">Fatty acid biosynthesis</keyword>
<dbReference type="Proteomes" id="UP000095591">
    <property type="component" value="Unassembled WGS sequence"/>
</dbReference>
<dbReference type="InterPro" id="IPR002864">
    <property type="entry name" value="Acyl-ACP_thioesterase_NHD"/>
</dbReference>
<proteinExistence type="inferred from homology"/>
<accession>A0A173UJT3</accession>
<dbReference type="RefSeq" id="WP_044546340.1">
    <property type="nucleotide sequence ID" value="NZ_CDRH01000596.1"/>
</dbReference>
<dbReference type="SUPFAM" id="SSF54637">
    <property type="entry name" value="Thioesterase/thiol ester dehydrase-isomerase"/>
    <property type="match status" value="2"/>
</dbReference>
<dbReference type="Gene3D" id="3.10.129.10">
    <property type="entry name" value="Hotdog Thioesterase"/>
    <property type="match status" value="2"/>
</dbReference>
<dbReference type="PANTHER" id="PTHR31727">
    <property type="entry name" value="OLEOYL-ACYL CARRIER PROTEIN THIOESTERASE 1, CHLOROPLASTIC"/>
    <property type="match status" value="1"/>
</dbReference>
<name>A0A173UJT3_PARDI</name>
<reference evidence="10 11" key="1">
    <citation type="submission" date="2015-09" db="EMBL/GenBank/DDBJ databases">
        <authorList>
            <consortium name="Pathogen Informatics"/>
        </authorList>
    </citation>
    <scope>NUCLEOTIDE SEQUENCE [LARGE SCALE GENOMIC DNA]</scope>
    <source>
        <strain evidence="10 11">2789STDY5608872</strain>
    </source>
</reference>
<evidence type="ECO:0000256" key="6">
    <source>
        <dbReference type="ARBA" id="ARBA00023098"/>
    </source>
</evidence>
<organism evidence="10 11">
    <name type="scientific">Parabacteroides distasonis</name>
    <dbReference type="NCBI Taxonomy" id="823"/>
    <lineage>
        <taxon>Bacteria</taxon>
        <taxon>Pseudomonadati</taxon>
        <taxon>Bacteroidota</taxon>
        <taxon>Bacteroidia</taxon>
        <taxon>Bacteroidales</taxon>
        <taxon>Tannerellaceae</taxon>
        <taxon>Parabacteroides</taxon>
    </lineage>
</organism>
<protein>
    <submittedName>
        <fullName evidence="10">Acyl-ACP thioesterase</fullName>
    </submittedName>
</protein>
<evidence type="ECO:0000313" key="10">
    <source>
        <dbReference type="EMBL" id="CUN15241.1"/>
    </source>
</evidence>
<keyword evidence="2" id="KW-0444">Lipid biosynthesis</keyword>
<keyword evidence="3" id="KW-0378">Hydrolase</keyword>
<dbReference type="Pfam" id="PF20791">
    <property type="entry name" value="Acyl-ACP_TE_C"/>
    <property type="match status" value="1"/>
</dbReference>
<evidence type="ECO:0000256" key="4">
    <source>
        <dbReference type="ARBA" id="ARBA00022832"/>
    </source>
</evidence>
<dbReference type="Pfam" id="PF01643">
    <property type="entry name" value="Acyl-ACP_TE"/>
    <property type="match status" value="1"/>
</dbReference>
<keyword evidence="5" id="KW-0809">Transit peptide</keyword>
<evidence type="ECO:0000256" key="7">
    <source>
        <dbReference type="ARBA" id="ARBA00023160"/>
    </source>
</evidence>
<dbReference type="AlphaFoldDB" id="A0A173UJT3"/>
<dbReference type="InterPro" id="IPR029069">
    <property type="entry name" value="HotDog_dom_sf"/>
</dbReference>
<evidence type="ECO:0000256" key="1">
    <source>
        <dbReference type="ARBA" id="ARBA00006500"/>
    </source>
</evidence>
<comment type="similarity">
    <text evidence="1">Belongs to the acyl-ACP thioesterase family.</text>
</comment>
<evidence type="ECO:0000256" key="2">
    <source>
        <dbReference type="ARBA" id="ARBA00022516"/>
    </source>
</evidence>